<accession>A0A2W5KQD6</accession>
<dbReference type="Pfam" id="PF08323">
    <property type="entry name" value="Glyco_transf_5"/>
    <property type="match status" value="1"/>
</dbReference>
<comment type="caution">
    <text evidence="11">The sequence shown here is derived from an EMBL/GenBank/DDBJ whole genome shotgun (WGS) entry which is preliminary data.</text>
</comment>
<evidence type="ECO:0000256" key="1">
    <source>
        <dbReference type="ARBA" id="ARBA00001478"/>
    </source>
</evidence>
<evidence type="ECO:0000259" key="9">
    <source>
        <dbReference type="Pfam" id="PF00534"/>
    </source>
</evidence>
<comment type="pathway">
    <text evidence="3 8">Glycan biosynthesis; glycogen biosynthesis.</text>
</comment>
<dbReference type="AlphaFoldDB" id="A0A2W5KQD6"/>
<dbReference type="PANTHER" id="PTHR45825">
    <property type="entry name" value="GRANULE-BOUND STARCH SYNTHASE 1, CHLOROPLASTIC/AMYLOPLASTIC"/>
    <property type="match status" value="1"/>
</dbReference>
<evidence type="ECO:0000256" key="7">
    <source>
        <dbReference type="ARBA" id="ARBA00023056"/>
    </source>
</evidence>
<dbReference type="CDD" id="cd03791">
    <property type="entry name" value="GT5_Glycogen_synthase_DULL1-like"/>
    <property type="match status" value="1"/>
</dbReference>
<evidence type="ECO:0000256" key="3">
    <source>
        <dbReference type="ARBA" id="ARBA00004964"/>
    </source>
</evidence>
<feature type="binding site" evidence="8">
    <location>
        <position position="18"/>
    </location>
    <ligand>
        <name>ADP-alpha-D-glucose</name>
        <dbReference type="ChEBI" id="CHEBI:57498"/>
    </ligand>
</feature>
<dbReference type="EMBL" id="QFPN01000003">
    <property type="protein sequence ID" value="PZQ17065.1"/>
    <property type="molecule type" value="Genomic_DNA"/>
</dbReference>
<name>A0A2W5KQD6_ANCNO</name>
<evidence type="ECO:0000256" key="6">
    <source>
        <dbReference type="ARBA" id="ARBA00022679"/>
    </source>
</evidence>
<reference evidence="11 12" key="1">
    <citation type="submission" date="2017-08" db="EMBL/GenBank/DDBJ databases">
        <title>Infants hospitalized years apart are colonized by the same room-sourced microbial strains.</title>
        <authorList>
            <person name="Brooks B."/>
            <person name="Olm M.R."/>
            <person name="Firek B.A."/>
            <person name="Baker R."/>
            <person name="Thomas B.C."/>
            <person name="Morowitz M.J."/>
            <person name="Banfield J.F."/>
        </authorList>
    </citation>
    <scope>NUCLEOTIDE SEQUENCE [LARGE SCALE GENOMIC DNA]</scope>
    <source>
        <strain evidence="11">S2_005_003_R2_43</strain>
    </source>
</reference>
<dbReference type="UniPathway" id="UPA00164"/>
<dbReference type="EC" id="2.4.1.21" evidence="8"/>
<proteinExistence type="inferred from homology"/>
<evidence type="ECO:0000259" key="10">
    <source>
        <dbReference type="Pfam" id="PF08323"/>
    </source>
</evidence>
<dbReference type="GO" id="GO:0004373">
    <property type="term" value="F:alpha-1,4-glucan glucosyltransferase (UDP-glucose donor) activity"/>
    <property type="evidence" value="ECO:0007669"/>
    <property type="project" value="InterPro"/>
</dbReference>
<keyword evidence="6 8" id="KW-0808">Transferase</keyword>
<dbReference type="NCBIfam" id="TIGR02095">
    <property type="entry name" value="glgA"/>
    <property type="match status" value="1"/>
</dbReference>
<dbReference type="InterPro" id="IPR001296">
    <property type="entry name" value="Glyco_trans_1"/>
</dbReference>
<dbReference type="Gene3D" id="3.40.50.2000">
    <property type="entry name" value="Glycogen Phosphorylase B"/>
    <property type="match status" value="2"/>
</dbReference>
<evidence type="ECO:0000256" key="5">
    <source>
        <dbReference type="ARBA" id="ARBA00022676"/>
    </source>
</evidence>
<evidence type="ECO:0000313" key="12">
    <source>
        <dbReference type="Proteomes" id="UP000249577"/>
    </source>
</evidence>
<dbReference type="SUPFAM" id="SSF53756">
    <property type="entry name" value="UDP-Glycosyltransferase/glycogen phosphorylase"/>
    <property type="match status" value="1"/>
</dbReference>
<gene>
    <name evidence="8" type="primary">glgA</name>
    <name evidence="11" type="ORF">DI565_06685</name>
</gene>
<organism evidence="11 12">
    <name type="scientific">Ancylobacter novellus</name>
    <name type="common">Thiobacillus novellus</name>
    <dbReference type="NCBI Taxonomy" id="921"/>
    <lineage>
        <taxon>Bacteria</taxon>
        <taxon>Pseudomonadati</taxon>
        <taxon>Pseudomonadota</taxon>
        <taxon>Alphaproteobacteria</taxon>
        <taxon>Hyphomicrobiales</taxon>
        <taxon>Xanthobacteraceae</taxon>
        <taxon>Ancylobacter</taxon>
    </lineage>
</organism>
<protein>
    <recommendedName>
        <fullName evidence="8">Glycogen synthase</fullName>
        <ecNumber evidence="8">2.4.1.21</ecNumber>
    </recommendedName>
    <alternativeName>
        <fullName evidence="8">Starch [bacterial glycogen] synthase</fullName>
    </alternativeName>
</protein>
<evidence type="ECO:0000256" key="8">
    <source>
        <dbReference type="HAMAP-Rule" id="MF_00484"/>
    </source>
</evidence>
<dbReference type="NCBIfam" id="NF001899">
    <property type="entry name" value="PRK00654.1-2"/>
    <property type="match status" value="1"/>
</dbReference>
<dbReference type="HAMAP" id="MF_00484">
    <property type="entry name" value="Glycogen_synth"/>
    <property type="match status" value="1"/>
</dbReference>
<dbReference type="GO" id="GO:0005978">
    <property type="term" value="P:glycogen biosynthetic process"/>
    <property type="evidence" value="ECO:0007669"/>
    <property type="project" value="UniProtKB-UniRule"/>
</dbReference>
<dbReference type="InterPro" id="IPR011835">
    <property type="entry name" value="GS/SS"/>
</dbReference>
<feature type="domain" description="Glycosyl transferase family 1" evidence="9">
    <location>
        <begin position="292"/>
        <end position="422"/>
    </location>
</feature>
<evidence type="ECO:0000256" key="4">
    <source>
        <dbReference type="ARBA" id="ARBA00010281"/>
    </source>
</evidence>
<sequence>MTPINVLAVASEIYPLIKTGGLADVAGALPGALRPHGVEVTTLAPGYRTVLAKLGPAEPVARFENLFGGPARVLAAEHAGLDLLVIDAPHLYDRPGGPYLSPEGQDWHDNAFRFAALGKVAAEIARGAAGLPLPDIVHMHDWQAGLAAAYLAYGPGPRPKMVATIHNIAFQGWVPASLRAELGLPDHALDMDGVEYYGGVGYLKAALYFADKITTVSPTYASEILEPDGGIGLDGLLSGRAADVVGILNGIDVDVWNPETDPRLPARFSAAERSGRGACRSALRERFGLDPTADRLTLGVVSRLSSQKGLDLLSEAVPVILELGADLALIGAGEPWLEDRFRALGSRHPGRIGSFIGYDEDLAHLMQAGADAILVPSRFEPCGLTQLCALRYGAVPVVARVGGLADTVIDANPAALGPGVATGVQFSPVCQSALEAALRRTAALWADKAAWARLQANGMAADVSWNASAALYAALYRDLLAG</sequence>
<dbReference type="Proteomes" id="UP000249577">
    <property type="component" value="Unassembled WGS sequence"/>
</dbReference>
<feature type="domain" description="Starch synthase catalytic" evidence="10">
    <location>
        <begin position="5"/>
        <end position="238"/>
    </location>
</feature>
<keyword evidence="7 8" id="KW-0320">Glycogen biosynthesis</keyword>
<dbReference type="Pfam" id="PF00534">
    <property type="entry name" value="Glycos_transf_1"/>
    <property type="match status" value="1"/>
</dbReference>
<evidence type="ECO:0000256" key="2">
    <source>
        <dbReference type="ARBA" id="ARBA00002764"/>
    </source>
</evidence>
<comment type="function">
    <text evidence="2 8">Synthesizes alpha-1,4-glucan chains using ADP-glucose.</text>
</comment>
<dbReference type="InterPro" id="IPR013534">
    <property type="entry name" value="Starch_synth_cat_dom"/>
</dbReference>
<dbReference type="GO" id="GO:0009011">
    <property type="term" value="F:alpha-1,4-glucan glucosyltransferase (ADP-glucose donor) activity"/>
    <property type="evidence" value="ECO:0007669"/>
    <property type="project" value="UniProtKB-UniRule"/>
</dbReference>
<comment type="similarity">
    <text evidence="4 8">Belongs to the glycosyltransferase 1 family. Bacterial/plant glycogen synthase subfamily.</text>
</comment>
<evidence type="ECO:0000313" key="11">
    <source>
        <dbReference type="EMBL" id="PZQ17065.1"/>
    </source>
</evidence>
<dbReference type="PANTHER" id="PTHR45825:SF11">
    <property type="entry name" value="ALPHA AMYLASE DOMAIN-CONTAINING PROTEIN"/>
    <property type="match status" value="1"/>
</dbReference>
<keyword evidence="5 8" id="KW-0328">Glycosyltransferase</keyword>
<comment type="catalytic activity">
    <reaction evidence="1 8">
        <text>[(1-&gt;4)-alpha-D-glucosyl](n) + ADP-alpha-D-glucose = [(1-&gt;4)-alpha-D-glucosyl](n+1) + ADP + H(+)</text>
        <dbReference type="Rhea" id="RHEA:18189"/>
        <dbReference type="Rhea" id="RHEA-COMP:9584"/>
        <dbReference type="Rhea" id="RHEA-COMP:9587"/>
        <dbReference type="ChEBI" id="CHEBI:15378"/>
        <dbReference type="ChEBI" id="CHEBI:15444"/>
        <dbReference type="ChEBI" id="CHEBI:57498"/>
        <dbReference type="ChEBI" id="CHEBI:456216"/>
        <dbReference type="EC" id="2.4.1.21"/>
    </reaction>
</comment>
<dbReference type="GO" id="GO:0005829">
    <property type="term" value="C:cytosol"/>
    <property type="evidence" value="ECO:0007669"/>
    <property type="project" value="TreeGrafter"/>
</dbReference>